<sequence>MEILQVNKARTKEELETVFAIRNQIFAGEQGSPAAMESSDDNDAVHYIALMDNNPCGACRWRKTEDGYKLEQFAVLPEFRNKRVGQALLAAALADIPQNSELIYLNAQADAVGLYARFGFAIEGDLFEEDGIQQYRMVKV</sequence>
<gene>
    <name evidence="2" type="ORF">SAMN03003324_01774</name>
</gene>
<dbReference type="Pfam" id="PF13673">
    <property type="entry name" value="Acetyltransf_10"/>
    <property type="match status" value="1"/>
</dbReference>
<proteinExistence type="predicted"/>
<dbReference type="EMBL" id="FONS01000003">
    <property type="protein sequence ID" value="SFE91200.1"/>
    <property type="molecule type" value="Genomic_DNA"/>
</dbReference>
<organism evidence="2 3">
    <name type="scientific">Pedobacter antarcticus</name>
    <dbReference type="NCBI Taxonomy" id="34086"/>
    <lineage>
        <taxon>Bacteria</taxon>
        <taxon>Pseudomonadati</taxon>
        <taxon>Bacteroidota</taxon>
        <taxon>Sphingobacteriia</taxon>
        <taxon>Sphingobacteriales</taxon>
        <taxon>Sphingobacteriaceae</taxon>
        <taxon>Pedobacter</taxon>
    </lineage>
</organism>
<dbReference type="RefSeq" id="WP_037443293.1">
    <property type="nucleotide sequence ID" value="NZ_FONS01000003.1"/>
</dbReference>
<dbReference type="STRING" id="34086.SAMN04488084_10238"/>
<reference evidence="2 3" key="1">
    <citation type="submission" date="2016-10" db="EMBL/GenBank/DDBJ databases">
        <authorList>
            <person name="de Groot N.N."/>
        </authorList>
    </citation>
    <scope>NUCLEOTIDE SEQUENCE [LARGE SCALE GENOMIC DNA]</scope>
    <source>
        <strain evidence="2 3">ATCC 51969</strain>
    </source>
</reference>
<keyword evidence="2" id="KW-0808">Transferase</keyword>
<dbReference type="InterPro" id="IPR000182">
    <property type="entry name" value="GNAT_dom"/>
</dbReference>
<dbReference type="GO" id="GO:0016747">
    <property type="term" value="F:acyltransferase activity, transferring groups other than amino-acyl groups"/>
    <property type="evidence" value="ECO:0007669"/>
    <property type="project" value="InterPro"/>
</dbReference>
<dbReference type="SUPFAM" id="SSF55729">
    <property type="entry name" value="Acyl-CoA N-acyltransferases (Nat)"/>
    <property type="match status" value="1"/>
</dbReference>
<feature type="domain" description="N-acetyltransferase" evidence="1">
    <location>
        <begin position="1"/>
        <end position="140"/>
    </location>
</feature>
<dbReference type="Proteomes" id="UP000183129">
    <property type="component" value="Unassembled WGS sequence"/>
</dbReference>
<accession>A0A1I2EG28</accession>
<dbReference type="InterPro" id="IPR016181">
    <property type="entry name" value="Acyl_CoA_acyltransferase"/>
</dbReference>
<evidence type="ECO:0000313" key="2">
    <source>
        <dbReference type="EMBL" id="SFE91200.1"/>
    </source>
</evidence>
<dbReference type="PROSITE" id="PS51186">
    <property type="entry name" value="GNAT"/>
    <property type="match status" value="1"/>
</dbReference>
<protein>
    <submittedName>
        <fullName evidence="2">Predicted N-acyltransferase, GNAT family</fullName>
    </submittedName>
</protein>
<evidence type="ECO:0000259" key="1">
    <source>
        <dbReference type="PROSITE" id="PS51186"/>
    </source>
</evidence>
<keyword evidence="2" id="KW-0012">Acyltransferase</keyword>
<dbReference type="AlphaFoldDB" id="A0A1I2EG28"/>
<name>A0A1I2EG28_9SPHI</name>
<dbReference type="CDD" id="cd04301">
    <property type="entry name" value="NAT_SF"/>
    <property type="match status" value="1"/>
</dbReference>
<dbReference type="Gene3D" id="3.40.630.30">
    <property type="match status" value="1"/>
</dbReference>
<evidence type="ECO:0000313" key="3">
    <source>
        <dbReference type="Proteomes" id="UP000183129"/>
    </source>
</evidence>